<keyword evidence="7" id="KW-0106">Calcium</keyword>
<comment type="catalytic activity">
    <reaction evidence="9">
        <text>feruloyl-polysaccharide + H2O = ferulate + polysaccharide.</text>
        <dbReference type="EC" id="3.1.1.73"/>
    </reaction>
</comment>
<dbReference type="PANTHER" id="PTHR33938">
    <property type="entry name" value="FERULOYL ESTERASE B-RELATED"/>
    <property type="match status" value="1"/>
</dbReference>
<dbReference type="Pfam" id="PF07519">
    <property type="entry name" value="Tannase"/>
    <property type="match status" value="1"/>
</dbReference>
<name>A0A8K0TDG3_9PEZI</name>
<evidence type="ECO:0000256" key="6">
    <source>
        <dbReference type="ARBA" id="ARBA00022801"/>
    </source>
</evidence>
<feature type="signal peptide" evidence="10">
    <location>
        <begin position="1"/>
        <end position="18"/>
    </location>
</feature>
<dbReference type="GO" id="GO:0046872">
    <property type="term" value="F:metal ion binding"/>
    <property type="evidence" value="ECO:0007669"/>
    <property type="project" value="UniProtKB-KW"/>
</dbReference>
<keyword evidence="3" id="KW-0119">Carbohydrate metabolism</keyword>
<dbReference type="GO" id="GO:0045493">
    <property type="term" value="P:xylan catabolic process"/>
    <property type="evidence" value="ECO:0007669"/>
    <property type="project" value="UniProtKB-KW"/>
</dbReference>
<evidence type="ECO:0000256" key="3">
    <source>
        <dbReference type="ARBA" id="ARBA00022651"/>
    </source>
</evidence>
<evidence type="ECO:0000313" key="12">
    <source>
        <dbReference type="Proteomes" id="UP000813385"/>
    </source>
</evidence>
<evidence type="ECO:0000256" key="7">
    <source>
        <dbReference type="ARBA" id="ARBA00022837"/>
    </source>
</evidence>
<feature type="chain" id="PRO_5035490389" description="Carboxylic ester hydrolase" evidence="10">
    <location>
        <begin position="19"/>
        <end position="534"/>
    </location>
</feature>
<evidence type="ECO:0000256" key="8">
    <source>
        <dbReference type="ARBA" id="ARBA00023157"/>
    </source>
</evidence>
<organism evidence="11 12">
    <name type="scientific">Plectosphaerella cucumerina</name>
    <dbReference type="NCBI Taxonomy" id="40658"/>
    <lineage>
        <taxon>Eukaryota</taxon>
        <taxon>Fungi</taxon>
        <taxon>Dikarya</taxon>
        <taxon>Ascomycota</taxon>
        <taxon>Pezizomycotina</taxon>
        <taxon>Sordariomycetes</taxon>
        <taxon>Hypocreomycetidae</taxon>
        <taxon>Glomerellales</taxon>
        <taxon>Plectosphaerellaceae</taxon>
        <taxon>Plectosphaerella</taxon>
    </lineage>
</organism>
<gene>
    <name evidence="11" type="ORF">B0T11DRAFT_300520</name>
</gene>
<dbReference type="InterPro" id="IPR011118">
    <property type="entry name" value="Tannase/feruloyl_esterase"/>
</dbReference>
<evidence type="ECO:0000256" key="1">
    <source>
        <dbReference type="ARBA" id="ARBA00006249"/>
    </source>
</evidence>
<keyword evidence="4" id="KW-0479">Metal-binding</keyword>
<evidence type="ECO:0000256" key="5">
    <source>
        <dbReference type="ARBA" id="ARBA00022729"/>
    </source>
</evidence>
<comment type="caution">
    <text evidence="11">The sequence shown here is derived from an EMBL/GenBank/DDBJ whole genome shotgun (WGS) entry which is preliminary data.</text>
</comment>
<evidence type="ECO:0000313" key="11">
    <source>
        <dbReference type="EMBL" id="KAH7353369.1"/>
    </source>
</evidence>
<dbReference type="EMBL" id="JAGPXD010000005">
    <property type="protein sequence ID" value="KAH7353369.1"/>
    <property type="molecule type" value="Genomic_DNA"/>
</dbReference>
<evidence type="ECO:0000256" key="2">
    <source>
        <dbReference type="ARBA" id="ARBA00022487"/>
    </source>
</evidence>
<dbReference type="Proteomes" id="UP000813385">
    <property type="component" value="Unassembled WGS sequence"/>
</dbReference>
<keyword evidence="3" id="KW-0858">Xylan degradation</keyword>
<dbReference type="AlphaFoldDB" id="A0A8K0TDG3"/>
<dbReference type="PANTHER" id="PTHR33938:SF15">
    <property type="entry name" value="FERULOYL ESTERASE B-RELATED"/>
    <property type="match status" value="1"/>
</dbReference>
<accession>A0A8K0TDG3</accession>
<keyword evidence="2" id="KW-0719">Serine esterase</keyword>
<evidence type="ECO:0000256" key="9">
    <source>
        <dbReference type="ARBA" id="ARBA00034075"/>
    </source>
</evidence>
<keyword evidence="5 10" id="KW-0732">Signal</keyword>
<keyword evidence="3" id="KW-0624">Polysaccharide degradation</keyword>
<keyword evidence="6 10" id="KW-0378">Hydrolase</keyword>
<dbReference type="SUPFAM" id="SSF53474">
    <property type="entry name" value="alpha/beta-Hydrolases"/>
    <property type="match status" value="1"/>
</dbReference>
<keyword evidence="12" id="KW-1185">Reference proteome</keyword>
<sequence>MTWSHTLLLSGLATLSAASPVVLNSTASFQDRCRSLPVSLNIPNSNSTATEFVPAGTTLTFAGADPSCGRASQNVTVDLCRVSLQVATSARSGIKMEAWLPAEWSGRFLSTGNGGLGGCIQYEDIQYAASLGFAAVGTNNGHDGSTGESFLNNPDVIEDYAYRALRTGVLLGKDITKTFYGQAQAKSYYMGCSTGGRQGFKEAQTFADDFDGIVAGAPAFSFNNLTSWSSFFYPLTGPPTATTFVPLQMWPIIGQDILRQCDGLDGAVDGILESPDLCNYDPSGLICPAGASNITCLTEIQAETVRKIYSPLLNDKGDFVYPRMQPGGESTEAAFAMFNGQPFGSSDWWRFAIFSDPNWDPLTLKPADFPISSTRNLFNIETFDGDLSAFKNAGGKLLHYHGLADGIITSENSPRYYEHVLKTMGLAPAQLDDFYRFFRISGMRHCFGGPGAAAIGNGGFEPVHSLDPEENVLMAIVRWVEEGIAPESVVGTRFVNEDQSAGVDYKRRHCKYPARNVFQGTGDVKDIDSWACVV</sequence>
<dbReference type="EC" id="3.1.1.-" evidence="10"/>
<dbReference type="GO" id="GO:0030600">
    <property type="term" value="F:feruloyl esterase activity"/>
    <property type="evidence" value="ECO:0007669"/>
    <property type="project" value="UniProtKB-EC"/>
</dbReference>
<evidence type="ECO:0000256" key="4">
    <source>
        <dbReference type="ARBA" id="ARBA00022723"/>
    </source>
</evidence>
<comment type="similarity">
    <text evidence="1 10">Belongs to the tannase family.</text>
</comment>
<protein>
    <recommendedName>
        <fullName evidence="10">Carboxylic ester hydrolase</fullName>
        <ecNumber evidence="10">3.1.1.-</ecNumber>
    </recommendedName>
</protein>
<reference evidence="11" key="1">
    <citation type="journal article" date="2021" name="Nat. Commun.">
        <title>Genetic determinants of endophytism in the Arabidopsis root mycobiome.</title>
        <authorList>
            <person name="Mesny F."/>
            <person name="Miyauchi S."/>
            <person name="Thiergart T."/>
            <person name="Pickel B."/>
            <person name="Atanasova L."/>
            <person name="Karlsson M."/>
            <person name="Huettel B."/>
            <person name="Barry K.W."/>
            <person name="Haridas S."/>
            <person name="Chen C."/>
            <person name="Bauer D."/>
            <person name="Andreopoulos W."/>
            <person name="Pangilinan J."/>
            <person name="LaButti K."/>
            <person name="Riley R."/>
            <person name="Lipzen A."/>
            <person name="Clum A."/>
            <person name="Drula E."/>
            <person name="Henrissat B."/>
            <person name="Kohler A."/>
            <person name="Grigoriev I.V."/>
            <person name="Martin F.M."/>
            <person name="Hacquard S."/>
        </authorList>
    </citation>
    <scope>NUCLEOTIDE SEQUENCE</scope>
    <source>
        <strain evidence="11">MPI-CAGE-AT-0016</strain>
    </source>
</reference>
<keyword evidence="8" id="KW-1015">Disulfide bond</keyword>
<proteinExistence type="inferred from homology"/>
<dbReference type="InterPro" id="IPR029058">
    <property type="entry name" value="AB_hydrolase_fold"/>
</dbReference>
<evidence type="ECO:0000256" key="10">
    <source>
        <dbReference type="RuleBase" id="RU361238"/>
    </source>
</evidence>
<dbReference type="OrthoDB" id="3039123at2759"/>